<organism evidence="1 2">
    <name type="scientific">Bradyrhizobium arachidis</name>
    <dbReference type="NCBI Taxonomy" id="858423"/>
    <lineage>
        <taxon>Bacteria</taxon>
        <taxon>Pseudomonadati</taxon>
        <taxon>Pseudomonadota</taxon>
        <taxon>Alphaproteobacteria</taxon>
        <taxon>Hyphomicrobiales</taxon>
        <taxon>Nitrobacteraceae</taxon>
        <taxon>Bradyrhizobium</taxon>
    </lineage>
</organism>
<dbReference type="EMBL" id="CP030050">
    <property type="protein sequence ID" value="QOZ66735.1"/>
    <property type="molecule type" value="Genomic_DNA"/>
</dbReference>
<accession>A0AAE7NNN2</accession>
<dbReference type="Proteomes" id="UP000594015">
    <property type="component" value="Chromosome"/>
</dbReference>
<name>A0AAE7NNN2_9BRAD</name>
<proteinExistence type="predicted"/>
<sequence length="101" mass="11049">MRAVARVIDLIAAFCIQQYWQIFSGRELSGRSDALSRTSTGEQSDAGAECLPLKLDVDNNDLSVAAATVNRCNTSSLRGRKSTLIGRRSRMNISKGSPFIR</sequence>
<reference evidence="1 2" key="1">
    <citation type="submission" date="2018-06" db="EMBL/GenBank/DDBJ databases">
        <title>Comparative genomics of Bradyrhizobium nodulating Arachidis hypogaea.</title>
        <authorList>
            <person name="Li Y."/>
        </authorList>
    </citation>
    <scope>NUCLEOTIDE SEQUENCE [LARGE SCALE GENOMIC DNA]</scope>
    <source>
        <strain evidence="1 2">CCBAU 051107</strain>
    </source>
</reference>
<dbReference type="AlphaFoldDB" id="A0AAE7NNN2"/>
<protein>
    <submittedName>
        <fullName evidence="1">Uncharacterized protein</fullName>
    </submittedName>
</protein>
<gene>
    <name evidence="1" type="ORF">WN72_10650</name>
</gene>
<evidence type="ECO:0000313" key="2">
    <source>
        <dbReference type="Proteomes" id="UP000594015"/>
    </source>
</evidence>
<dbReference type="KEGG" id="barh:WN72_10650"/>
<evidence type="ECO:0000313" key="1">
    <source>
        <dbReference type="EMBL" id="QOZ66735.1"/>
    </source>
</evidence>